<evidence type="ECO:0000313" key="1">
    <source>
        <dbReference type="EMBL" id="KAH9798406.1"/>
    </source>
</evidence>
<dbReference type="Proteomes" id="UP000829398">
    <property type="component" value="Chromosome 1"/>
</dbReference>
<sequence>MALGERGGWDKSESRYCGVETDFNDDMPHLLSFNLSSGGFDFVVASLGDLGKHSHNLMDPNYRPSLMEKDIGGGSHVLPFAGSDLVLSPSQWSSHVVGKISSWIDLDSEDEILRTDSETTLKQEISWASHLSLQACLLPSPKGASCANYARCVNQILQSLNNMQLWLRIPLVKNDDDTTDFIPSVSTVTYAQILSWRIFSIHVYSRVRGDSWELWNSFRLLCEHHSQLSVALDVLSSLPSANSLGRWLGEPVRAAIIHTDSFLTNARGYPCLSRRHQKLITGFLNHSIQVVISGKLNHGVPSVSLDSALDHTGTNVESSQRHSLRPYLDYIAYLYQRMDPLPEQERFELSYRDFLQSPLQGHNPLFHIISDEFCTIEFSNYYLSFQPLMDNLEAQTYETFEKDSVKYIQYQRAIGNALVDRVPDEEASSLTTVLMVVGAGRGPLVRASLQAAEETGRKLKIYAVEKNPNAVVTLHSLVRLEGWEKTVTIVSCDMRCWDAPEKADILVSELLGSFGDNELSPECLDGAQRFLKQDGISIPSSYTSFIQPVTASKLHNDVIPCLCAQVSPLEAISFSSKCALALQVKSHKDVVHFETAYVVKVHSVARLAPCEPVFTFTHPNFSTKKSNQRYKKLRFEIPSDTGSAMVHGFAGYFDAMLYKDVHLGIEPSTATPNMFSCCASSSVCFVESYFDTGLQIPAWFAIFFPLRTPVCIRPGSPLEVHFWRCCGSTKVWYEWCVASPNPSPVHNSNGRSYWVGL</sequence>
<accession>A0ACB8NJW6</accession>
<name>A0ACB8NJW6_CITSI</name>
<dbReference type="EMBL" id="CM039170">
    <property type="protein sequence ID" value="KAH9798406.1"/>
    <property type="molecule type" value="Genomic_DNA"/>
</dbReference>
<organism evidence="1 2">
    <name type="scientific">Citrus sinensis</name>
    <name type="common">Sweet orange</name>
    <name type="synonym">Citrus aurantium var. sinensis</name>
    <dbReference type="NCBI Taxonomy" id="2711"/>
    <lineage>
        <taxon>Eukaryota</taxon>
        <taxon>Viridiplantae</taxon>
        <taxon>Streptophyta</taxon>
        <taxon>Embryophyta</taxon>
        <taxon>Tracheophyta</taxon>
        <taxon>Spermatophyta</taxon>
        <taxon>Magnoliopsida</taxon>
        <taxon>eudicotyledons</taxon>
        <taxon>Gunneridae</taxon>
        <taxon>Pentapetalae</taxon>
        <taxon>rosids</taxon>
        <taxon>malvids</taxon>
        <taxon>Sapindales</taxon>
        <taxon>Rutaceae</taxon>
        <taxon>Aurantioideae</taxon>
        <taxon>Citrus</taxon>
    </lineage>
</organism>
<proteinExistence type="predicted"/>
<protein>
    <submittedName>
        <fullName evidence="1">Protein arginine N-methyltransferase 1.5</fullName>
    </submittedName>
</protein>
<evidence type="ECO:0000313" key="2">
    <source>
        <dbReference type="Proteomes" id="UP000829398"/>
    </source>
</evidence>
<comment type="caution">
    <text evidence="1">The sequence shown here is derived from an EMBL/GenBank/DDBJ whole genome shotgun (WGS) entry which is preliminary data.</text>
</comment>
<gene>
    <name evidence="1" type="ORF">KPL71_000005</name>
</gene>
<keyword evidence="2" id="KW-1185">Reference proteome</keyword>
<reference evidence="2" key="1">
    <citation type="journal article" date="2023" name="Hortic. Res.">
        <title>A chromosome-level phased genome enabling allele-level studies in sweet orange: a case study on citrus Huanglongbing tolerance.</title>
        <authorList>
            <person name="Wu B."/>
            <person name="Yu Q."/>
            <person name="Deng Z."/>
            <person name="Duan Y."/>
            <person name="Luo F."/>
            <person name="Gmitter F. Jr."/>
        </authorList>
    </citation>
    <scope>NUCLEOTIDE SEQUENCE [LARGE SCALE GENOMIC DNA]</scope>
    <source>
        <strain evidence="2">cv. Valencia</strain>
    </source>
</reference>